<dbReference type="STRING" id="690417.IC63_10555"/>
<evidence type="ECO:0000313" key="1">
    <source>
        <dbReference type="EMBL" id="KGJ06281.1"/>
    </source>
</evidence>
<dbReference type="InterPro" id="IPR011009">
    <property type="entry name" value="Kinase-like_dom_sf"/>
</dbReference>
<comment type="caution">
    <text evidence="1">The sequence shown here is derived from an EMBL/GenBank/DDBJ whole genome shotgun (WGS) entry which is preliminary data.</text>
</comment>
<accession>A0A099F7P2</accession>
<name>A0A099F7P2_9RHOB</name>
<protein>
    <recommendedName>
        <fullName evidence="3">Aminoglycoside phosphotransferase domain-containing protein</fullName>
    </recommendedName>
</protein>
<dbReference type="Proteomes" id="UP000029917">
    <property type="component" value="Unassembled WGS sequence"/>
</dbReference>
<organism evidence="1 2">
    <name type="scientific">Paracoccus sphaerophysae</name>
    <dbReference type="NCBI Taxonomy" id="690417"/>
    <lineage>
        <taxon>Bacteria</taxon>
        <taxon>Pseudomonadati</taxon>
        <taxon>Pseudomonadota</taxon>
        <taxon>Alphaproteobacteria</taxon>
        <taxon>Rhodobacterales</taxon>
        <taxon>Paracoccaceae</taxon>
        <taxon>Paracoccus</taxon>
    </lineage>
</organism>
<keyword evidence="2" id="KW-1185">Reference proteome</keyword>
<proteinExistence type="predicted"/>
<reference evidence="1 2" key="1">
    <citation type="submission" date="2014-09" db="EMBL/GenBank/DDBJ databases">
        <authorList>
            <person name="McGinnis J.M."/>
            <person name="Wolfgang W.J."/>
        </authorList>
    </citation>
    <scope>NUCLEOTIDE SEQUENCE [LARGE SCALE GENOMIC DNA]</scope>
    <source>
        <strain evidence="1 2">HAMBI 3106</strain>
    </source>
</reference>
<dbReference type="OrthoDB" id="6713140at2"/>
<evidence type="ECO:0008006" key="3">
    <source>
        <dbReference type="Google" id="ProtNLM"/>
    </source>
</evidence>
<dbReference type="RefSeq" id="WP_036719881.1">
    <property type="nucleotide sequence ID" value="NZ_JRKS01000032.1"/>
</dbReference>
<gene>
    <name evidence="1" type="ORF">IC63_10555</name>
</gene>
<dbReference type="SUPFAM" id="SSF56112">
    <property type="entry name" value="Protein kinase-like (PK-like)"/>
    <property type="match status" value="1"/>
</dbReference>
<reference evidence="1 2" key="2">
    <citation type="submission" date="2014-10" db="EMBL/GenBank/DDBJ databases">
        <title>Paracoccus sanguinis sp. nov., isolated from clinical specimens of New York State patients.</title>
        <authorList>
            <person name="Mingle L.A."/>
            <person name="Cole J.A."/>
            <person name="Lapierre P."/>
            <person name="Musser K.A."/>
        </authorList>
    </citation>
    <scope>NUCLEOTIDE SEQUENCE [LARGE SCALE GENOMIC DNA]</scope>
    <source>
        <strain evidence="1 2">HAMBI 3106</strain>
    </source>
</reference>
<sequence length="331" mass="37071">MDQVAPVPASRDRVSAEALLRREIAARRGSNARRAVATALRADDRFAELELGHAIKCMADRRVFSATWRGQDAIVKHVVTPDRDARISAMRDEILAVRTLMSQGRLRVADHLVSSPEAGILVTERAPGVSLTRTLMRAEPVRRARLLLDAGRWLRRYCSARRDFRPFDPATMLMPPLNLSDNLAAEDRDRVAFLEGYVAAKSAEFAGAPVLYAASHGDFIARNLHFSAGDFWGFDLDHETWMSIARDAAHFLTMLQLRDKTGKTEFHYGIDAADYWAFLDSGAVPARELDSILPIFLAQSMLAEIPLPDKPKHSLLLRLRLMIDGFRRQVG</sequence>
<dbReference type="AlphaFoldDB" id="A0A099F7P2"/>
<dbReference type="EMBL" id="JRKS01000032">
    <property type="protein sequence ID" value="KGJ06281.1"/>
    <property type="molecule type" value="Genomic_DNA"/>
</dbReference>
<evidence type="ECO:0000313" key="2">
    <source>
        <dbReference type="Proteomes" id="UP000029917"/>
    </source>
</evidence>